<evidence type="ECO:0000313" key="2">
    <source>
        <dbReference type="EMBL" id="KAK3229435.1"/>
    </source>
</evidence>
<dbReference type="EMBL" id="JANJYJ010000001">
    <property type="protein sequence ID" value="KAK3229435.1"/>
    <property type="molecule type" value="Genomic_DNA"/>
</dbReference>
<comment type="caution">
    <text evidence="2">The sequence shown here is derived from an EMBL/GenBank/DDBJ whole genome shotgun (WGS) entry which is preliminary data.</text>
</comment>
<dbReference type="Proteomes" id="UP001281410">
    <property type="component" value="Unassembled WGS sequence"/>
</dbReference>
<proteinExistence type="predicted"/>
<feature type="region of interest" description="Disordered" evidence="1">
    <location>
        <begin position="153"/>
        <end position="199"/>
    </location>
</feature>
<reference evidence="2" key="1">
    <citation type="journal article" date="2023" name="Plant J.">
        <title>Genome sequences and population genomics provide insights into the demographic history, inbreeding, and mutation load of two 'living fossil' tree species of Dipteronia.</title>
        <authorList>
            <person name="Feng Y."/>
            <person name="Comes H.P."/>
            <person name="Chen J."/>
            <person name="Zhu S."/>
            <person name="Lu R."/>
            <person name="Zhang X."/>
            <person name="Li P."/>
            <person name="Qiu J."/>
            <person name="Olsen K.M."/>
            <person name="Qiu Y."/>
        </authorList>
    </citation>
    <scope>NUCLEOTIDE SEQUENCE</scope>
    <source>
        <strain evidence="2">NBL</strain>
    </source>
</reference>
<keyword evidence="3" id="KW-1185">Reference proteome</keyword>
<feature type="compositionally biased region" description="Low complexity" evidence="1">
    <location>
        <begin position="153"/>
        <end position="165"/>
    </location>
</feature>
<organism evidence="2 3">
    <name type="scientific">Dipteronia sinensis</name>
    <dbReference type="NCBI Taxonomy" id="43782"/>
    <lineage>
        <taxon>Eukaryota</taxon>
        <taxon>Viridiplantae</taxon>
        <taxon>Streptophyta</taxon>
        <taxon>Embryophyta</taxon>
        <taxon>Tracheophyta</taxon>
        <taxon>Spermatophyta</taxon>
        <taxon>Magnoliopsida</taxon>
        <taxon>eudicotyledons</taxon>
        <taxon>Gunneridae</taxon>
        <taxon>Pentapetalae</taxon>
        <taxon>rosids</taxon>
        <taxon>malvids</taxon>
        <taxon>Sapindales</taxon>
        <taxon>Sapindaceae</taxon>
        <taxon>Hippocastanoideae</taxon>
        <taxon>Acereae</taxon>
        <taxon>Dipteronia</taxon>
    </lineage>
</organism>
<protein>
    <submittedName>
        <fullName evidence="2">Uncharacterized protein</fullName>
    </submittedName>
</protein>
<evidence type="ECO:0000313" key="3">
    <source>
        <dbReference type="Proteomes" id="UP001281410"/>
    </source>
</evidence>
<feature type="compositionally biased region" description="Low complexity" evidence="1">
    <location>
        <begin position="176"/>
        <end position="199"/>
    </location>
</feature>
<name>A0AAE0EK69_9ROSI</name>
<accession>A0AAE0EK69</accession>
<gene>
    <name evidence="2" type="ORF">Dsin_001316</name>
</gene>
<evidence type="ECO:0000256" key="1">
    <source>
        <dbReference type="SAM" id="MobiDB-lite"/>
    </source>
</evidence>
<sequence>MGMGMGVPISTPIPQMCIPKPNIILLFFFKLLKKYKILIYIFLRSKYPMNHQTIEIRRFPNLHRSTRLISTLRCNKFFNKTNFNKISNKRFHILVGSFFNPELRNSKFLEFNPEPRFGGYMGLSTAIFTDVFTALFAGDPSKFIFMLAGVSQSASSPSSSSTRSRLPPPSPRKSWRLSTSLCSTSSPPWWPSTYWATTP</sequence>
<dbReference type="AlphaFoldDB" id="A0AAE0EK69"/>